<reference evidence="2 3" key="1">
    <citation type="submission" date="2019-12" db="EMBL/GenBank/DDBJ databases">
        <title>Draft genome sequence of Pseudomonas otitidis recovered from a chicken carcass.</title>
        <authorList>
            <person name="Vieira T.R."/>
            <person name="Oliviera E.F.C."/>
            <person name="Silva N.M.V."/>
            <person name="Sambrano G.E."/>
            <person name="Cibulski S.P."/>
            <person name="Cardoso M.R.I."/>
        </authorList>
    </citation>
    <scope>NUCLEOTIDE SEQUENCE [LARGE SCALE GENOMIC DNA]</scope>
    <source>
        <strain evidence="2 3">25_K</strain>
    </source>
</reference>
<organism evidence="2 3">
    <name type="scientific">Metapseudomonas otitidis</name>
    <dbReference type="NCBI Taxonomy" id="319939"/>
    <lineage>
        <taxon>Bacteria</taxon>
        <taxon>Pseudomonadati</taxon>
        <taxon>Pseudomonadota</taxon>
        <taxon>Gammaproteobacteria</taxon>
        <taxon>Pseudomonadales</taxon>
        <taxon>Pseudomonadaceae</taxon>
        <taxon>Metapseudomonas</taxon>
    </lineage>
</organism>
<gene>
    <name evidence="2" type="ORF">GO594_20440</name>
</gene>
<dbReference type="InterPro" id="IPR024524">
    <property type="entry name" value="DUF3800"/>
</dbReference>
<name>A0A7X3KWE6_9GAMM</name>
<accession>A0A7X3KWE6</accession>
<evidence type="ECO:0000313" key="2">
    <source>
        <dbReference type="EMBL" id="MWK58357.1"/>
    </source>
</evidence>
<dbReference type="Pfam" id="PF12686">
    <property type="entry name" value="DUF3800"/>
    <property type="match status" value="1"/>
</dbReference>
<dbReference type="RefSeq" id="WP_160481874.1">
    <property type="nucleotide sequence ID" value="NZ_WTFN01000057.1"/>
</dbReference>
<feature type="compositionally biased region" description="Basic residues" evidence="1">
    <location>
        <begin position="9"/>
        <end position="18"/>
    </location>
</feature>
<protein>
    <submittedName>
        <fullName evidence="2">DUF3800 domain-containing protein</fullName>
    </submittedName>
</protein>
<evidence type="ECO:0000256" key="1">
    <source>
        <dbReference type="SAM" id="MobiDB-lite"/>
    </source>
</evidence>
<dbReference type="EMBL" id="WTFN01000057">
    <property type="protein sequence ID" value="MWK58357.1"/>
    <property type="molecule type" value="Genomic_DNA"/>
</dbReference>
<evidence type="ECO:0000313" key="3">
    <source>
        <dbReference type="Proteomes" id="UP000461288"/>
    </source>
</evidence>
<dbReference type="AlphaFoldDB" id="A0A7X3KWE6"/>
<comment type="caution">
    <text evidence="2">The sequence shown here is derived from an EMBL/GenBank/DDBJ whole genome shotgun (WGS) entry which is preliminary data.</text>
</comment>
<sequence>MSKNSQANRKAKFAKERRKSRETQAKINSNKSQIATVYLDESGNTGHKLTDADQPIFTLAGVKHTAQQAERLLRLLECRSPLEAHFKNLRRRKSGQDAILRLMRHSLINPEMVRVELLHKKYMITTKIVDLLIETMMHKNGHDLYLNGQNIALSNMLHCCMPAFCGQDLVDAMNNAFISMIKQQGDDEIASFYSAVENLRDSSSSEDFKSDINLILKTKTDIKETLNSIDKSSLDPSIPAFFSQCVDWGNMHPKGFHIIHDDSKSIEQQKELLSLFMDLTQKTIELGYDRRKFKLPLKALSLKFSNSQGHPQLQVADIIASATSYWAKGKERGEADDYLFQELDKLNPSKLLSPMSLWPSTHVTPEKLGTIYDGGLNPADHTAYFLMRAKT</sequence>
<feature type="region of interest" description="Disordered" evidence="1">
    <location>
        <begin position="1"/>
        <end position="27"/>
    </location>
</feature>
<dbReference type="Proteomes" id="UP000461288">
    <property type="component" value="Unassembled WGS sequence"/>
</dbReference>
<proteinExistence type="predicted"/>